<keyword evidence="4" id="KW-1185">Reference proteome</keyword>
<dbReference type="Pfam" id="PF13472">
    <property type="entry name" value="Lipase_GDSL_2"/>
    <property type="match status" value="1"/>
</dbReference>
<dbReference type="Gene3D" id="3.40.50.1110">
    <property type="entry name" value="SGNH hydrolase"/>
    <property type="match status" value="1"/>
</dbReference>
<dbReference type="InterPro" id="IPR036514">
    <property type="entry name" value="SGNH_hydro_sf"/>
</dbReference>
<dbReference type="InterPro" id="IPR013830">
    <property type="entry name" value="SGNH_hydro"/>
</dbReference>
<organism evidence="3 4">
    <name type="scientific">Indibacter alkaliphilus (strain CCUG 57479 / KCTC 22604 / LW1)</name>
    <dbReference type="NCBI Taxonomy" id="1189612"/>
    <lineage>
        <taxon>Bacteria</taxon>
        <taxon>Pseudomonadati</taxon>
        <taxon>Bacteroidota</taxon>
        <taxon>Cytophagia</taxon>
        <taxon>Cytophagales</taxon>
        <taxon>Cyclobacteriaceae</taxon>
    </lineage>
</organism>
<protein>
    <recommendedName>
        <fullName evidence="2">SGNH hydrolase-type esterase domain-containing protein</fullName>
    </recommendedName>
</protein>
<sequence length="236" mass="26351">MKNMKSLGLFTLIILIFTSCMLQEQTTKKKAKDLTYLALGDSYTIGEGVDEKDRYPNQLVSMLSNEGLNISLSKIIAKTGWTTDELATGIENAGISGNTYDLVTLLIGVNNQYRGRSIENYRVEFEERLVQAIEFAGGSPQRVLVLSIPDWGVTPFAVERGADQNKVRLEIDQYNASKKAISETLGVFYIDITDHYREVGAEPDMVVEDKLHPSGLVYKVWAEKLKQVIGSSIQFD</sequence>
<evidence type="ECO:0000259" key="2">
    <source>
        <dbReference type="Pfam" id="PF13472"/>
    </source>
</evidence>
<evidence type="ECO:0000313" key="4">
    <source>
        <dbReference type="Proteomes" id="UP000006073"/>
    </source>
</evidence>
<feature type="domain" description="SGNH hydrolase-type esterase" evidence="2">
    <location>
        <begin position="38"/>
        <end position="219"/>
    </location>
</feature>
<gene>
    <name evidence="3" type="ORF">A33Q_4006</name>
</gene>
<dbReference type="Proteomes" id="UP000006073">
    <property type="component" value="Unassembled WGS sequence"/>
</dbReference>
<dbReference type="eggNOG" id="COG2755">
    <property type="taxonomic scope" value="Bacteria"/>
</dbReference>
<accession>S2D6D4</accession>
<reference evidence="3 4" key="1">
    <citation type="journal article" date="2013" name="Genome Announc.">
        <title>Draft Genome Sequence of Indibacter alkaliphilus Strain LW1T, Isolated from Lonar Lake, a Haloalkaline Lake in the Buldana District of Maharashtra, India.</title>
        <authorList>
            <person name="Singh A."/>
            <person name="Kumar Jangir P."/>
            <person name="Sharma R."/>
            <person name="Singh A."/>
            <person name="Kumar Pinnaka A."/>
            <person name="Shivaji S."/>
        </authorList>
    </citation>
    <scope>NUCLEOTIDE SEQUENCE [LARGE SCALE GENOMIC DNA]</scope>
    <source>
        <strain evidence="4">CCUG 57479 / KCTC 22604 / LW1</strain>
    </source>
</reference>
<dbReference type="GO" id="GO:0016788">
    <property type="term" value="F:hydrolase activity, acting on ester bonds"/>
    <property type="evidence" value="ECO:0007669"/>
    <property type="project" value="UniProtKB-ARBA"/>
</dbReference>
<dbReference type="SUPFAM" id="SSF52266">
    <property type="entry name" value="SGNH hydrolase"/>
    <property type="match status" value="1"/>
</dbReference>
<proteinExistence type="predicted"/>
<dbReference type="RefSeq" id="WP_009035549.1">
    <property type="nucleotide sequence ID" value="NZ_ALWO02000050.1"/>
</dbReference>
<dbReference type="AlphaFoldDB" id="S2D6D4"/>
<dbReference type="STRING" id="1189612.A33Q_4006"/>
<name>S2D6D4_INDAL</name>
<comment type="caution">
    <text evidence="3">The sequence shown here is derived from an EMBL/GenBank/DDBJ whole genome shotgun (WGS) entry which is preliminary data.</text>
</comment>
<dbReference type="CDD" id="cd01832">
    <property type="entry name" value="SGNH_hydrolase_like_1"/>
    <property type="match status" value="1"/>
</dbReference>
<feature type="signal peptide" evidence="1">
    <location>
        <begin position="1"/>
        <end position="22"/>
    </location>
</feature>
<feature type="chain" id="PRO_5004507760" description="SGNH hydrolase-type esterase domain-containing protein" evidence="1">
    <location>
        <begin position="23"/>
        <end position="236"/>
    </location>
</feature>
<evidence type="ECO:0000313" key="3">
    <source>
        <dbReference type="EMBL" id="EOZ92625.1"/>
    </source>
</evidence>
<evidence type="ECO:0000256" key="1">
    <source>
        <dbReference type="SAM" id="SignalP"/>
    </source>
</evidence>
<dbReference type="EMBL" id="ALWO02000050">
    <property type="protein sequence ID" value="EOZ92625.1"/>
    <property type="molecule type" value="Genomic_DNA"/>
</dbReference>
<keyword evidence="1" id="KW-0732">Signal</keyword>
<dbReference type="PROSITE" id="PS51257">
    <property type="entry name" value="PROKAR_LIPOPROTEIN"/>
    <property type="match status" value="1"/>
</dbReference>